<dbReference type="Proteomes" id="UP000030907">
    <property type="component" value="Chromosome"/>
</dbReference>
<dbReference type="Gene3D" id="1.25.40.10">
    <property type="entry name" value="Tetratricopeptide repeat domain"/>
    <property type="match status" value="2"/>
</dbReference>
<evidence type="ECO:0000256" key="3">
    <source>
        <dbReference type="PROSITE-ProRule" id="PRU00339"/>
    </source>
</evidence>
<dbReference type="EMBL" id="CP009122">
    <property type="protein sequence ID" value="AJA09217.1"/>
    <property type="molecule type" value="Genomic_DNA"/>
</dbReference>
<keyword evidence="2 3" id="KW-0802">TPR repeat</keyword>
<dbReference type="STRING" id="1515612.SKP52_11600"/>
<dbReference type="InterPro" id="IPR019734">
    <property type="entry name" value="TPR_rpt"/>
</dbReference>
<dbReference type="PROSITE" id="PS50005">
    <property type="entry name" value="TPR"/>
    <property type="match status" value="1"/>
</dbReference>
<evidence type="ECO:0008006" key="6">
    <source>
        <dbReference type="Google" id="ProtNLM"/>
    </source>
</evidence>
<evidence type="ECO:0000313" key="5">
    <source>
        <dbReference type="Proteomes" id="UP000030907"/>
    </source>
</evidence>
<dbReference type="AlphaFoldDB" id="A0A0A7PMW0"/>
<keyword evidence="1" id="KW-0677">Repeat</keyword>
<dbReference type="GO" id="GO:0016192">
    <property type="term" value="P:vesicle-mediated transport"/>
    <property type="evidence" value="ECO:0007669"/>
    <property type="project" value="UniProtKB-ARBA"/>
</dbReference>
<feature type="repeat" description="TPR" evidence="3">
    <location>
        <begin position="71"/>
        <end position="104"/>
    </location>
</feature>
<organism evidence="4 5">
    <name type="scientific">Sphingopyxis fribergensis</name>
    <dbReference type="NCBI Taxonomy" id="1515612"/>
    <lineage>
        <taxon>Bacteria</taxon>
        <taxon>Pseudomonadati</taxon>
        <taxon>Pseudomonadota</taxon>
        <taxon>Alphaproteobacteria</taxon>
        <taxon>Sphingomonadales</taxon>
        <taxon>Sphingomonadaceae</taxon>
        <taxon>Sphingopyxis</taxon>
    </lineage>
</organism>
<reference evidence="4 5" key="1">
    <citation type="journal article" date="2015" name="Int. J. Syst. Evol. Microbiol.">
        <title>Description of Sphingopyxis fribergensis sp. nov. - a soil bacterium with the ability to degrade styrene and phenylacetic acid.</title>
        <authorList>
            <person name="Oelschlagel M."/>
            <person name="Ruckert C."/>
            <person name="Kalinowski J."/>
            <person name="Schmidt G."/>
            <person name="Schlomann M."/>
            <person name="Tischler D."/>
        </authorList>
    </citation>
    <scope>NUCLEOTIDE SEQUENCE [LARGE SCALE GENOMIC DNA]</scope>
    <source>
        <strain evidence="4 5">Kp5.2</strain>
    </source>
</reference>
<dbReference type="GO" id="GO:0032991">
    <property type="term" value="C:protein-containing complex"/>
    <property type="evidence" value="ECO:0007669"/>
    <property type="project" value="UniProtKB-ARBA"/>
</dbReference>
<dbReference type="OrthoDB" id="7440612at2"/>
<dbReference type="InterPro" id="IPR015374">
    <property type="entry name" value="ChAPs"/>
</dbReference>
<proteinExistence type="predicted"/>
<evidence type="ECO:0000256" key="1">
    <source>
        <dbReference type="ARBA" id="ARBA00022737"/>
    </source>
</evidence>
<dbReference type="GO" id="GO:0005737">
    <property type="term" value="C:cytoplasm"/>
    <property type="evidence" value="ECO:0007669"/>
    <property type="project" value="UniProtKB-ARBA"/>
</dbReference>
<dbReference type="Pfam" id="PF13432">
    <property type="entry name" value="TPR_16"/>
    <property type="match status" value="2"/>
</dbReference>
<keyword evidence="5" id="KW-1185">Reference proteome</keyword>
<dbReference type="InterPro" id="IPR011990">
    <property type="entry name" value="TPR-like_helical_dom_sf"/>
</dbReference>
<protein>
    <recommendedName>
        <fullName evidence="6">Tetratricopeptide repeat protein</fullName>
    </recommendedName>
</protein>
<dbReference type="Pfam" id="PF09295">
    <property type="entry name" value="ChAPs"/>
    <property type="match status" value="1"/>
</dbReference>
<dbReference type="GO" id="GO:0012505">
    <property type="term" value="C:endomembrane system"/>
    <property type="evidence" value="ECO:0007669"/>
    <property type="project" value="UniProtKB-ARBA"/>
</dbReference>
<dbReference type="RefSeq" id="WP_039574855.1">
    <property type="nucleotide sequence ID" value="NZ_CP009122.1"/>
</dbReference>
<name>A0A0A7PMW0_9SPHN</name>
<dbReference type="SMART" id="SM00028">
    <property type="entry name" value="TPR"/>
    <property type="match status" value="3"/>
</dbReference>
<sequence length="525" mass="56741">MKRRFDTVPGVLTGLIFTFTLAVSVSLGACGRSDAAAAEDAARAQSLLEQRRFAEARLLIKEAIKARDDEPQFHILRGRIEMAAGSVSGAYDAYSDAMSLDPANMEALQAVSQLGLQTGHFRESLEATDAILSLVPDEPGALLMRGLHAVIRSRFEEADGFADRILARDPDNEGGVILKARVAVRKGSPERALEVLASYGVAKPNTVGVAMTRLEIYREMRDAPGLRSQFALLRNLAPDNRELRLDEANFAFKDGRPRDGAALITALLADPKLPDEQLPPIMAVWREYAADGPSDPSLGAVAASGTIAARLATAEFLADRRRLSGARTILAGLDPKERAAVDASIAAREARWPEALRMADQVLASDETQCLALTTRAESLLQRGDAVGALRSAQVAVTQCPGQTRAWAFAAEAYARREDMENARRLWRQGVRANSQDAAMSGAYVNWLLANGQEREALAVARRVTHEAPALLSGWRLYQGICFKLEQNCTSLARDGLDNASTLYGVDLLPGQAPPNGLFGRIVSK</sequence>
<accession>A0A0A7PMW0</accession>
<dbReference type="SUPFAM" id="SSF48452">
    <property type="entry name" value="TPR-like"/>
    <property type="match status" value="2"/>
</dbReference>
<gene>
    <name evidence="4" type="ORF">SKP52_11600</name>
</gene>
<evidence type="ECO:0000256" key="2">
    <source>
        <dbReference type="ARBA" id="ARBA00022803"/>
    </source>
</evidence>
<dbReference type="PANTHER" id="PTHR45586:SF1">
    <property type="entry name" value="LIPOPOLYSACCHARIDE ASSEMBLY PROTEIN B"/>
    <property type="match status" value="1"/>
</dbReference>
<dbReference type="KEGG" id="sphk:SKP52_11600"/>
<dbReference type="HOGENOM" id="CLU_518651_0_0_5"/>
<dbReference type="InterPro" id="IPR051012">
    <property type="entry name" value="CellSynth/LPSAsmb/PSIAsmb"/>
</dbReference>
<dbReference type="PANTHER" id="PTHR45586">
    <property type="entry name" value="TPR REPEAT-CONTAINING PROTEIN PA4667"/>
    <property type="match status" value="1"/>
</dbReference>
<dbReference type="PROSITE" id="PS51257">
    <property type="entry name" value="PROKAR_LIPOPROTEIN"/>
    <property type="match status" value="1"/>
</dbReference>
<evidence type="ECO:0000313" key="4">
    <source>
        <dbReference type="EMBL" id="AJA09217.1"/>
    </source>
</evidence>